<dbReference type="EMBL" id="UYRT01001357">
    <property type="protein sequence ID" value="VDK29537.1"/>
    <property type="molecule type" value="Genomic_DNA"/>
</dbReference>
<dbReference type="AlphaFoldDB" id="A0A183CXJ1"/>
<keyword evidence="2" id="KW-1185">Reference proteome</keyword>
<reference evidence="1 2" key="2">
    <citation type="submission" date="2018-11" db="EMBL/GenBank/DDBJ databases">
        <authorList>
            <consortium name="Pathogen Informatics"/>
        </authorList>
    </citation>
    <scope>NUCLEOTIDE SEQUENCE [LARGE SCALE GENOMIC DNA]</scope>
</reference>
<proteinExistence type="predicted"/>
<organism evidence="3">
    <name type="scientific">Gongylonema pulchrum</name>
    <dbReference type="NCBI Taxonomy" id="637853"/>
    <lineage>
        <taxon>Eukaryota</taxon>
        <taxon>Metazoa</taxon>
        <taxon>Ecdysozoa</taxon>
        <taxon>Nematoda</taxon>
        <taxon>Chromadorea</taxon>
        <taxon>Rhabditida</taxon>
        <taxon>Spirurina</taxon>
        <taxon>Spiruromorpha</taxon>
        <taxon>Spiruroidea</taxon>
        <taxon>Gongylonematidae</taxon>
        <taxon>Gongylonema</taxon>
    </lineage>
</organism>
<reference evidence="3" key="1">
    <citation type="submission" date="2016-06" db="UniProtKB">
        <authorList>
            <consortium name="WormBaseParasite"/>
        </authorList>
    </citation>
    <scope>IDENTIFICATION</scope>
</reference>
<sequence>MYPAVSARCPYYLYNNQAVRRAYRFASTVSGRSAPQTSGGAERLFLVMGLSQQTFCIVRHHEHLSTRYPDSEFHVKLGGVTWTSPNYGIGRTENNSSNVRLLNNFGCQAFVLPEQFRYSVFNVSINFEARCLRPPNSSGY</sequence>
<dbReference type="WBParaSite" id="GPUH_0000118201-mRNA-1">
    <property type="protein sequence ID" value="GPUH_0000118201-mRNA-1"/>
    <property type="gene ID" value="GPUH_0000118201"/>
</dbReference>
<evidence type="ECO:0000313" key="2">
    <source>
        <dbReference type="Proteomes" id="UP000271098"/>
    </source>
</evidence>
<accession>A0A183CXJ1</accession>
<protein>
    <submittedName>
        <fullName evidence="3">Alpha-carbonic anhydrase domain-containing protein</fullName>
    </submittedName>
</protein>
<gene>
    <name evidence="1" type="ORF">GPUH_LOCUS1182</name>
</gene>
<name>A0A183CXJ1_9BILA</name>
<dbReference type="Proteomes" id="UP000271098">
    <property type="component" value="Unassembled WGS sequence"/>
</dbReference>
<evidence type="ECO:0000313" key="3">
    <source>
        <dbReference type="WBParaSite" id="GPUH_0000118201-mRNA-1"/>
    </source>
</evidence>
<evidence type="ECO:0000313" key="1">
    <source>
        <dbReference type="EMBL" id="VDK29537.1"/>
    </source>
</evidence>